<dbReference type="Gene3D" id="3.30.70.330">
    <property type="match status" value="2"/>
</dbReference>
<feature type="region of interest" description="Disordered" evidence="9">
    <location>
        <begin position="36"/>
        <end position="62"/>
    </location>
</feature>
<keyword evidence="4" id="KW-0805">Transcription regulation</keyword>
<dbReference type="InterPro" id="IPR041105">
    <property type="entry name" value="TDP-43_N"/>
</dbReference>
<dbReference type="InterPro" id="IPR000504">
    <property type="entry name" value="RRM_dom"/>
</dbReference>
<dbReference type="PANTHER" id="PTHR48033">
    <property type="entry name" value="RNA-BINDING (RRM/RBD/RNP MOTIFS) FAMILY PROTEIN"/>
    <property type="match status" value="1"/>
</dbReference>
<protein>
    <submittedName>
        <fullName evidence="12">RRM domain-containing protein</fullName>
    </submittedName>
</protein>
<feature type="compositionally biased region" description="Basic and acidic residues" evidence="9">
    <location>
        <begin position="201"/>
        <end position="210"/>
    </location>
</feature>
<dbReference type="CDD" id="cd19609">
    <property type="entry name" value="NTD_TDP-43"/>
    <property type="match status" value="1"/>
</dbReference>
<keyword evidence="2" id="KW-0507">mRNA processing</keyword>
<evidence type="ECO:0000256" key="7">
    <source>
        <dbReference type="ARBA" id="ARBA00023242"/>
    </source>
</evidence>
<dbReference type="AlphaFoldDB" id="A0A1I7ZFS5"/>
<feature type="domain" description="RRM" evidence="10">
    <location>
        <begin position="347"/>
        <end position="426"/>
    </location>
</feature>
<evidence type="ECO:0000256" key="6">
    <source>
        <dbReference type="ARBA" id="ARBA00023187"/>
    </source>
</evidence>
<dbReference type="SMART" id="SM00360">
    <property type="entry name" value="RRM"/>
    <property type="match status" value="2"/>
</dbReference>
<keyword evidence="7" id="KW-0539">Nucleus</keyword>
<organism evidence="11 12">
    <name type="scientific">Steinernema glaseri</name>
    <dbReference type="NCBI Taxonomy" id="37863"/>
    <lineage>
        <taxon>Eukaryota</taxon>
        <taxon>Metazoa</taxon>
        <taxon>Ecdysozoa</taxon>
        <taxon>Nematoda</taxon>
        <taxon>Chromadorea</taxon>
        <taxon>Rhabditida</taxon>
        <taxon>Tylenchina</taxon>
        <taxon>Panagrolaimomorpha</taxon>
        <taxon>Strongyloidoidea</taxon>
        <taxon>Steinernematidae</taxon>
        <taxon>Steinernema</taxon>
    </lineage>
</organism>
<feature type="region of interest" description="Disordered" evidence="9">
    <location>
        <begin position="201"/>
        <end position="254"/>
    </location>
</feature>
<dbReference type="Proteomes" id="UP000095287">
    <property type="component" value="Unplaced"/>
</dbReference>
<keyword evidence="11" id="KW-1185">Reference proteome</keyword>
<reference evidence="12" key="1">
    <citation type="submission" date="2016-11" db="UniProtKB">
        <authorList>
            <consortium name="WormBaseParasite"/>
        </authorList>
    </citation>
    <scope>IDENTIFICATION</scope>
</reference>
<evidence type="ECO:0000256" key="2">
    <source>
        <dbReference type="ARBA" id="ARBA00022664"/>
    </source>
</evidence>
<evidence type="ECO:0000259" key="10">
    <source>
        <dbReference type="PROSITE" id="PS50102"/>
    </source>
</evidence>
<evidence type="ECO:0000256" key="9">
    <source>
        <dbReference type="SAM" id="MobiDB-lite"/>
    </source>
</evidence>
<dbReference type="GO" id="GO:0008380">
    <property type="term" value="P:RNA splicing"/>
    <property type="evidence" value="ECO:0007669"/>
    <property type="project" value="UniProtKB-KW"/>
</dbReference>
<evidence type="ECO:0000313" key="12">
    <source>
        <dbReference type="WBParaSite" id="L893_g25743.t1"/>
    </source>
</evidence>
<dbReference type="GO" id="GO:0000785">
    <property type="term" value="C:chromatin"/>
    <property type="evidence" value="ECO:0007669"/>
    <property type="project" value="TreeGrafter"/>
</dbReference>
<dbReference type="Pfam" id="PF18694">
    <property type="entry name" value="TDP-43_N"/>
    <property type="match status" value="1"/>
</dbReference>
<evidence type="ECO:0000256" key="1">
    <source>
        <dbReference type="ARBA" id="ARBA00004123"/>
    </source>
</evidence>
<name>A0A1I7ZFS5_9BILA</name>
<dbReference type="InterPro" id="IPR012677">
    <property type="entry name" value="Nucleotide-bd_a/b_plait_sf"/>
</dbReference>
<sequence length="533" mass="58843">MCGRTRGVKLGDMSPRLRFLSLRVENFIERYSASADMSRRIAEPNRKRGMSSTPDKEASSGVVPVAVSKVEAKEDKDLKEKVAVPEPVPNNIEPEYVLVTDGGDDGERMELPIDPTDNSIGLTTLSHAFPGAHGLKYKNPATGASRALMVDQSGTKFLPPPGGWGEKVFIAIFQTQSINHAPRAMGKHSVTFRSVGQIIDHDELRGDQSTKRRKIMDESDSSDTEIGRNGSASGLNTVKQKRIEDPGTQAPRAEEQRRCTDLIVLGLPYRTTLEQFKKYFEQFGIVVACELKRDESGTSKGFGFVQMDTYDAQLRVLSKPTHVIDGRKCQVRIPNSKTKEAQTVMNCKLFIGRVAKKTTPEDLRIFFTMEAQHILPECTVVDVFIPKPFRHFAFITLSHPSVARELIEIGDFVLDGVSMNVLAATPKEASGDMSPIPPRYTSPVCGAESPCRAGRNTSPSPSKMSCYHESPELYYQGPSCGKVGGSVTRNRYIGENRFSPGYMQLAPQRNRRAQLEQPGDSHRCMAGVLVNST</sequence>
<dbReference type="Pfam" id="PF00076">
    <property type="entry name" value="RRM_1"/>
    <property type="match status" value="1"/>
</dbReference>
<evidence type="ECO:0000256" key="5">
    <source>
        <dbReference type="ARBA" id="ARBA00023163"/>
    </source>
</evidence>
<dbReference type="SUPFAM" id="SSF54928">
    <property type="entry name" value="RNA-binding domain, RBD"/>
    <property type="match status" value="2"/>
</dbReference>
<dbReference type="GO" id="GO:0003723">
    <property type="term" value="F:RNA binding"/>
    <property type="evidence" value="ECO:0007669"/>
    <property type="project" value="UniProtKB-UniRule"/>
</dbReference>
<keyword evidence="3" id="KW-0677">Repeat</keyword>
<keyword evidence="8" id="KW-0694">RNA-binding</keyword>
<dbReference type="GO" id="GO:0010468">
    <property type="term" value="P:regulation of gene expression"/>
    <property type="evidence" value="ECO:0007669"/>
    <property type="project" value="TreeGrafter"/>
</dbReference>
<accession>A0A1I7ZFS5</accession>
<evidence type="ECO:0000256" key="8">
    <source>
        <dbReference type="PROSITE-ProRule" id="PRU00176"/>
    </source>
</evidence>
<dbReference type="InterPro" id="IPR035979">
    <property type="entry name" value="RBD_domain_sf"/>
</dbReference>
<dbReference type="PANTHER" id="PTHR48033:SF9">
    <property type="entry name" value="TAR DNA-BINDING PROTEIN 43"/>
    <property type="match status" value="1"/>
</dbReference>
<evidence type="ECO:0000313" key="11">
    <source>
        <dbReference type="Proteomes" id="UP000095287"/>
    </source>
</evidence>
<feature type="domain" description="RRM" evidence="10">
    <location>
        <begin position="260"/>
        <end position="338"/>
    </location>
</feature>
<comment type="subcellular location">
    <subcellularLocation>
        <location evidence="1">Nucleus</location>
    </subcellularLocation>
</comment>
<keyword evidence="5" id="KW-0804">Transcription</keyword>
<evidence type="ECO:0000256" key="3">
    <source>
        <dbReference type="ARBA" id="ARBA00022737"/>
    </source>
</evidence>
<dbReference type="PROSITE" id="PS50102">
    <property type="entry name" value="RRM"/>
    <property type="match status" value="2"/>
</dbReference>
<dbReference type="GO" id="GO:0005654">
    <property type="term" value="C:nucleoplasm"/>
    <property type="evidence" value="ECO:0007669"/>
    <property type="project" value="TreeGrafter"/>
</dbReference>
<keyword evidence="6" id="KW-0508">mRNA splicing</keyword>
<feature type="compositionally biased region" description="Basic and acidic residues" evidence="9">
    <location>
        <begin position="37"/>
        <end position="46"/>
    </location>
</feature>
<dbReference type="GO" id="GO:0006397">
    <property type="term" value="P:mRNA processing"/>
    <property type="evidence" value="ECO:0007669"/>
    <property type="project" value="UniProtKB-KW"/>
</dbReference>
<dbReference type="WBParaSite" id="L893_g25743.t1">
    <property type="protein sequence ID" value="L893_g25743.t1"/>
    <property type="gene ID" value="L893_g25743"/>
</dbReference>
<evidence type="ECO:0000256" key="4">
    <source>
        <dbReference type="ARBA" id="ARBA00023015"/>
    </source>
</evidence>
<proteinExistence type="predicted"/>